<gene>
    <name evidence="2" type="ORF">LOC62_06G008413</name>
</gene>
<sequence length="437" mass="48354">MSTIISSTTLPAHATAFISGPVQPLEEVRDTYAFLPVHGHVPHRGYATRQVVNVAGLFVRFFRGDDFNEARREMEHWLANLLGQCGQVISWQLHPPPRVVDDRPMISVGFSTVEGAERALGLSGFRYGIHTLNVTPRYYKDTSKVMRVMAGEALPRSRYAKAAERVVEGAAAQYDMPRIDTTLARLSVGGLQELTPDDISWLQPATVVLPPPRPRPHPRSRPLAPARHLQESATHPFTSIPGYYAPPRPIDHVAIALNRLGRQVHDVKRDGNELFRAVAHAVTGDEGRHRGYRIGAANKLRGHHELYEAKVMDNIEVLFKDPSFATDARADALADRRWLTLLYDDYVLHVTKDGAGGSEVHVAAAAHHIGQPILVLEPGGPKLFEVNGRSSPFFFEDQPPSIVLTHDGHGGFFLDPCLASLGSQVIPHYHCLELRTS</sequence>
<keyword evidence="3" id="KW-1185">Reference proteome</keyword>
<dbReference type="SUPFAM" id="SSF54001">
    <property type="entry name" value="Cysteine proteinases"/>
    <property type="match status" value="1"/>
</dbReference>
<evidence type="ECO:0000313" key="2">
    <source>
        <dbReference type="EMBL" id="WOO84902.1"/>
    </source>
</evidence>
<dbReference type="PANTHER" id="PTHR12419">
    <property type="entry name" value="OTU DOMAIN CONTAINING PROTEIN"/>
    <property type="match status" value="1"/>
</dbReference>
<reference evidence="2" key="1">
    <citation type="submission" date="2023-10" db="EMBL/GenBank/DDBJ databases">
        <authorList>
            <person name="Noh H."/>
        </authorList>
    </citation>
    <scope>NUCLEOTIDE SEQUENCE</scope>
    <source>
        <strain evidence="2">DUCC4014</strain>
    </source>
</reference>
<feature type="domain" description="OTU" evidence="1">
    <location>
        <begin position="270"/>
        <end position="382"/>
    </location>
</feature>
<dbReference type="GO" id="GO:0004843">
    <property type="term" value="F:cysteine-type deubiquitinase activity"/>
    <property type="evidence" value="ECO:0007669"/>
    <property type="project" value="TreeGrafter"/>
</dbReference>
<dbReference type="RefSeq" id="XP_062630928.1">
    <property type="nucleotide sequence ID" value="XM_062774944.1"/>
</dbReference>
<organism evidence="2 3">
    <name type="scientific">Vanrija pseudolonga</name>
    <dbReference type="NCBI Taxonomy" id="143232"/>
    <lineage>
        <taxon>Eukaryota</taxon>
        <taxon>Fungi</taxon>
        <taxon>Dikarya</taxon>
        <taxon>Basidiomycota</taxon>
        <taxon>Agaricomycotina</taxon>
        <taxon>Tremellomycetes</taxon>
        <taxon>Trichosporonales</taxon>
        <taxon>Trichosporonaceae</taxon>
        <taxon>Vanrija</taxon>
    </lineage>
</organism>
<dbReference type="CDD" id="cd22744">
    <property type="entry name" value="OTU"/>
    <property type="match status" value="1"/>
</dbReference>
<dbReference type="InterPro" id="IPR038765">
    <property type="entry name" value="Papain-like_cys_pep_sf"/>
</dbReference>
<dbReference type="Proteomes" id="UP000827549">
    <property type="component" value="Chromosome 6"/>
</dbReference>
<dbReference type="EMBL" id="CP086719">
    <property type="protein sequence ID" value="WOO84902.1"/>
    <property type="molecule type" value="Genomic_DNA"/>
</dbReference>
<dbReference type="InterPro" id="IPR003323">
    <property type="entry name" value="OTU_dom"/>
</dbReference>
<dbReference type="Gene3D" id="3.90.70.80">
    <property type="match status" value="1"/>
</dbReference>
<dbReference type="GO" id="GO:0016579">
    <property type="term" value="P:protein deubiquitination"/>
    <property type="evidence" value="ECO:0007669"/>
    <property type="project" value="TreeGrafter"/>
</dbReference>
<accession>A0AAF0YFZ5</accession>
<evidence type="ECO:0000259" key="1">
    <source>
        <dbReference type="Pfam" id="PF02338"/>
    </source>
</evidence>
<name>A0AAF0YFZ5_9TREE</name>
<dbReference type="GeneID" id="87811579"/>
<dbReference type="InterPro" id="IPR050704">
    <property type="entry name" value="Peptidase_C85-like"/>
</dbReference>
<proteinExistence type="predicted"/>
<dbReference type="Pfam" id="PF02338">
    <property type="entry name" value="OTU"/>
    <property type="match status" value="1"/>
</dbReference>
<dbReference type="AlphaFoldDB" id="A0AAF0YFZ5"/>
<protein>
    <recommendedName>
        <fullName evidence="1">OTU domain-containing protein</fullName>
    </recommendedName>
</protein>
<evidence type="ECO:0000313" key="3">
    <source>
        <dbReference type="Proteomes" id="UP000827549"/>
    </source>
</evidence>